<dbReference type="Pfam" id="PF13567">
    <property type="entry name" value="DUF4131"/>
    <property type="match status" value="1"/>
</dbReference>
<feature type="transmembrane region" description="Helical" evidence="6">
    <location>
        <begin position="24"/>
        <end position="54"/>
    </location>
</feature>
<gene>
    <name evidence="8" type="ORF">C3Y92_13780</name>
</gene>
<dbReference type="Pfam" id="PF00753">
    <property type="entry name" value="Lactamase_B"/>
    <property type="match status" value="1"/>
</dbReference>
<organism evidence="8 9">
    <name type="scientific">Solidesulfovibrio carbinolicus</name>
    <dbReference type="NCBI Taxonomy" id="296842"/>
    <lineage>
        <taxon>Bacteria</taxon>
        <taxon>Pseudomonadati</taxon>
        <taxon>Thermodesulfobacteriota</taxon>
        <taxon>Desulfovibrionia</taxon>
        <taxon>Desulfovibrionales</taxon>
        <taxon>Desulfovibrionaceae</taxon>
        <taxon>Solidesulfovibrio</taxon>
    </lineage>
</organism>
<dbReference type="OrthoDB" id="9790149at2"/>
<protein>
    <submittedName>
        <fullName evidence="8">ComEC family competence protein</fullName>
    </submittedName>
</protein>
<evidence type="ECO:0000256" key="6">
    <source>
        <dbReference type="SAM" id="Phobius"/>
    </source>
</evidence>
<dbReference type="InterPro" id="IPR036866">
    <property type="entry name" value="RibonucZ/Hydroxyglut_hydro"/>
</dbReference>
<dbReference type="NCBIfam" id="TIGR00360">
    <property type="entry name" value="ComEC_N-term"/>
    <property type="match status" value="1"/>
</dbReference>
<evidence type="ECO:0000256" key="2">
    <source>
        <dbReference type="ARBA" id="ARBA00022475"/>
    </source>
</evidence>
<dbReference type="RefSeq" id="WP_129353529.1">
    <property type="nucleotide sequence ID" value="NZ_CP026538.1"/>
</dbReference>
<accession>A0A4P6HNK8</accession>
<dbReference type="AlphaFoldDB" id="A0A4P6HNK8"/>
<feature type="transmembrane region" description="Helical" evidence="6">
    <location>
        <begin position="411"/>
        <end position="430"/>
    </location>
</feature>
<keyword evidence="4 6" id="KW-1133">Transmembrane helix</keyword>
<keyword evidence="2" id="KW-1003">Cell membrane</keyword>
<feature type="domain" description="Metallo-beta-lactamase" evidence="7">
    <location>
        <begin position="607"/>
        <end position="808"/>
    </location>
</feature>
<evidence type="ECO:0000256" key="1">
    <source>
        <dbReference type="ARBA" id="ARBA00004651"/>
    </source>
</evidence>
<feature type="transmembrane region" description="Helical" evidence="6">
    <location>
        <begin position="442"/>
        <end position="465"/>
    </location>
</feature>
<sequence>MAHDPPHDDAGRGVPPLLPWQPCLLAYAGGILGVEYLLPALLGLALLALFVGGLSPPVDPLKRADPGLRPTDPKKSQDFKKVLELVKGRNMRPGLPALAAAFALGLGAGWLALPATPDAPPCLAAKTLTAVGRVASVDPRPGRRLALVLDEVRLTGPDCAAAPLPGRLAVTFDQPDLTPVPGDVLAVTGRIRPTAGFANPGTTDFAFLRRLEGVFFRAYAKGGRGDLTRLAVSDNALALWRQALRDRVAAALAPPPAVSPATSLDDSAASAGRAMVAALLFDDKSGFAETDLELVRRASLAHTLALSGMNVAYVVGLAAALVLAVGRLMPRLYLRLPRPKLIVLAAAPLVVGYCWIGGGSPSLVRAALMFAAFGFMLLWGRDKALFDGLFLALAAFLVVSPLAAFSASLQLSALAVAGIALFWPPFARAISRIPGQGTLLRTLLVGGLGILWTSLAAEAAVLPLIARLFGDFAFAPWINLVWLPILGCLVMPLVLCGAAAAAVPGLGALAHTLLTAGADCCAWLMRGLAALDAQGLLTARAVLRPSAPELLGCYGLLAALALAVASKRPLPKAALAVSLLLLTGPSLTRGLEAFSQEVAVTVLDVGQGQAVAVALPGGQRLLIDAGGLFGSFDVGRAVVGAYLADGRPPRLEMAIASHPHSDHVKGYVSLLDRFAIVTYLDNGGAPEGELGPALAEVLARRRIPTRSLAAGDSLDLGHGLVLDVLHPGPQADLSHNNGSLILRLTRNGHGLALFPGDAETAVLRKLAASGQNLQADVLVLPHHGSSSSLSRRFYAAVAPKIALVSCGDAGHYPSAKVVEALARLPCPVLATKDNGAITVRLDGDGQVLGTETVRQGVIP</sequence>
<feature type="transmembrane region" description="Helical" evidence="6">
    <location>
        <begin position="311"/>
        <end position="329"/>
    </location>
</feature>
<dbReference type="InterPro" id="IPR052159">
    <property type="entry name" value="Competence_DNA_uptake"/>
</dbReference>
<feature type="transmembrane region" description="Helical" evidence="6">
    <location>
        <begin position="508"/>
        <end position="526"/>
    </location>
</feature>
<dbReference type="PANTHER" id="PTHR30619:SF1">
    <property type="entry name" value="RECOMBINATION PROTEIN 2"/>
    <property type="match status" value="1"/>
</dbReference>
<dbReference type="GO" id="GO:0005886">
    <property type="term" value="C:plasma membrane"/>
    <property type="evidence" value="ECO:0007669"/>
    <property type="project" value="UniProtKB-SubCell"/>
</dbReference>
<dbReference type="InterPro" id="IPR004477">
    <property type="entry name" value="ComEC_N"/>
</dbReference>
<keyword evidence="9" id="KW-1185">Reference proteome</keyword>
<dbReference type="PANTHER" id="PTHR30619">
    <property type="entry name" value="DNA INTERNALIZATION/COMPETENCE PROTEIN COMEC/REC2"/>
    <property type="match status" value="1"/>
</dbReference>
<evidence type="ECO:0000256" key="4">
    <source>
        <dbReference type="ARBA" id="ARBA00022989"/>
    </source>
</evidence>
<feature type="transmembrane region" description="Helical" evidence="6">
    <location>
        <begin position="341"/>
        <end position="358"/>
    </location>
</feature>
<dbReference type="InterPro" id="IPR025405">
    <property type="entry name" value="DUF4131"/>
</dbReference>
<dbReference type="SMART" id="SM00849">
    <property type="entry name" value="Lactamase_B"/>
    <property type="match status" value="1"/>
</dbReference>
<dbReference type="InterPro" id="IPR035681">
    <property type="entry name" value="ComA-like_MBL"/>
</dbReference>
<evidence type="ECO:0000256" key="3">
    <source>
        <dbReference type="ARBA" id="ARBA00022692"/>
    </source>
</evidence>
<feature type="transmembrane region" description="Helical" evidence="6">
    <location>
        <begin position="388"/>
        <end position="405"/>
    </location>
</feature>
<dbReference type="SUPFAM" id="SSF56281">
    <property type="entry name" value="Metallo-hydrolase/oxidoreductase"/>
    <property type="match status" value="1"/>
</dbReference>
<feature type="transmembrane region" description="Helical" evidence="6">
    <location>
        <begin position="477"/>
        <end position="501"/>
    </location>
</feature>
<keyword evidence="5 6" id="KW-0472">Membrane</keyword>
<evidence type="ECO:0000259" key="7">
    <source>
        <dbReference type="SMART" id="SM00849"/>
    </source>
</evidence>
<keyword evidence="3 6" id="KW-0812">Transmembrane</keyword>
<evidence type="ECO:0000313" key="9">
    <source>
        <dbReference type="Proteomes" id="UP000293296"/>
    </source>
</evidence>
<dbReference type="InterPro" id="IPR001279">
    <property type="entry name" value="Metallo-B-lactamas"/>
</dbReference>
<evidence type="ECO:0000313" key="8">
    <source>
        <dbReference type="EMBL" id="QAZ68234.1"/>
    </source>
</evidence>
<proteinExistence type="predicted"/>
<dbReference type="Proteomes" id="UP000293296">
    <property type="component" value="Chromosome"/>
</dbReference>
<dbReference type="Pfam" id="PF03772">
    <property type="entry name" value="Competence"/>
    <property type="match status" value="1"/>
</dbReference>
<evidence type="ECO:0000256" key="5">
    <source>
        <dbReference type="ARBA" id="ARBA00023136"/>
    </source>
</evidence>
<dbReference type="CDD" id="cd07731">
    <property type="entry name" value="ComA-like_MBL-fold"/>
    <property type="match status" value="1"/>
</dbReference>
<dbReference type="Gene3D" id="3.60.15.10">
    <property type="entry name" value="Ribonuclease Z/Hydroxyacylglutathione hydrolase-like"/>
    <property type="match status" value="1"/>
</dbReference>
<reference evidence="8 9" key="1">
    <citation type="submission" date="2018-02" db="EMBL/GenBank/DDBJ databases">
        <title>Genome sequence of Desulfovibrio carbinolicus DSM 3852.</title>
        <authorList>
            <person name="Wilbanks E."/>
            <person name="Skennerton C.T."/>
            <person name="Orphan V.J."/>
        </authorList>
    </citation>
    <scope>NUCLEOTIDE SEQUENCE [LARGE SCALE GENOMIC DNA]</scope>
    <source>
        <strain evidence="8 9">DSM 3852</strain>
    </source>
</reference>
<dbReference type="EMBL" id="CP026538">
    <property type="protein sequence ID" value="QAZ68234.1"/>
    <property type="molecule type" value="Genomic_DNA"/>
</dbReference>
<name>A0A4P6HNK8_9BACT</name>
<dbReference type="KEGG" id="dcb:C3Y92_13780"/>
<comment type="subcellular location">
    <subcellularLocation>
        <location evidence="1">Cell membrane</location>
        <topology evidence="1">Multi-pass membrane protein</topology>
    </subcellularLocation>
</comment>